<proteinExistence type="predicted"/>
<protein>
    <submittedName>
        <fullName evidence="1">Uncharacterized protein</fullName>
    </submittedName>
</protein>
<feature type="non-terminal residue" evidence="1">
    <location>
        <position position="30"/>
    </location>
</feature>
<evidence type="ECO:0000313" key="1">
    <source>
        <dbReference type="EMBL" id="GAI16744.1"/>
    </source>
</evidence>
<sequence length="30" mass="3655">MRARWVTYPLTPNKKCACPTRILYYDTETY</sequence>
<accession>X1NDJ7</accession>
<gene>
    <name evidence="1" type="ORF">S06H3_18740</name>
</gene>
<name>X1NDJ7_9ZZZZ</name>
<organism evidence="1">
    <name type="scientific">marine sediment metagenome</name>
    <dbReference type="NCBI Taxonomy" id="412755"/>
    <lineage>
        <taxon>unclassified sequences</taxon>
        <taxon>metagenomes</taxon>
        <taxon>ecological metagenomes</taxon>
    </lineage>
</organism>
<reference evidence="1" key="1">
    <citation type="journal article" date="2014" name="Front. Microbiol.">
        <title>High frequency of phylogenetically diverse reductive dehalogenase-homologous genes in deep subseafloor sedimentary metagenomes.</title>
        <authorList>
            <person name="Kawai M."/>
            <person name="Futagami T."/>
            <person name="Toyoda A."/>
            <person name="Takaki Y."/>
            <person name="Nishi S."/>
            <person name="Hori S."/>
            <person name="Arai W."/>
            <person name="Tsubouchi T."/>
            <person name="Morono Y."/>
            <person name="Uchiyama I."/>
            <person name="Ito T."/>
            <person name="Fujiyama A."/>
            <person name="Inagaki F."/>
            <person name="Takami H."/>
        </authorList>
    </citation>
    <scope>NUCLEOTIDE SEQUENCE</scope>
    <source>
        <strain evidence="1">Expedition CK06-06</strain>
    </source>
</reference>
<dbReference type="EMBL" id="BARV01009513">
    <property type="protein sequence ID" value="GAI16744.1"/>
    <property type="molecule type" value="Genomic_DNA"/>
</dbReference>
<comment type="caution">
    <text evidence="1">The sequence shown here is derived from an EMBL/GenBank/DDBJ whole genome shotgun (WGS) entry which is preliminary data.</text>
</comment>
<dbReference type="AlphaFoldDB" id="X1NDJ7"/>